<comment type="caution">
    <text evidence="1">The sequence shown here is derived from an EMBL/GenBank/DDBJ whole genome shotgun (WGS) entry which is preliminary data.</text>
</comment>
<evidence type="ECO:0000313" key="2">
    <source>
        <dbReference type="Proteomes" id="UP001165960"/>
    </source>
</evidence>
<organism evidence="1 2">
    <name type="scientific">Entomophthora muscae</name>
    <dbReference type="NCBI Taxonomy" id="34485"/>
    <lineage>
        <taxon>Eukaryota</taxon>
        <taxon>Fungi</taxon>
        <taxon>Fungi incertae sedis</taxon>
        <taxon>Zoopagomycota</taxon>
        <taxon>Entomophthoromycotina</taxon>
        <taxon>Entomophthoromycetes</taxon>
        <taxon>Entomophthorales</taxon>
        <taxon>Entomophthoraceae</taxon>
        <taxon>Entomophthora</taxon>
    </lineage>
</organism>
<gene>
    <name evidence="1" type="primary">CWC23</name>
    <name evidence="1" type="ORF">DSO57_1010327</name>
</gene>
<dbReference type="EMBL" id="QTSX02002874">
    <property type="protein sequence ID" value="KAJ9074025.1"/>
    <property type="molecule type" value="Genomic_DNA"/>
</dbReference>
<dbReference type="Proteomes" id="UP001165960">
    <property type="component" value="Unassembled WGS sequence"/>
</dbReference>
<evidence type="ECO:0000313" key="1">
    <source>
        <dbReference type="EMBL" id="KAJ9074025.1"/>
    </source>
</evidence>
<accession>A0ACC2THR9</accession>
<protein>
    <submittedName>
        <fullName evidence="1">U2-type spliceosomal complex subunit cwc23</fullName>
    </submittedName>
</protein>
<name>A0ACC2THR9_9FUNG</name>
<reference evidence="1" key="1">
    <citation type="submission" date="2022-04" db="EMBL/GenBank/DDBJ databases">
        <title>Genome of the entomopathogenic fungus Entomophthora muscae.</title>
        <authorList>
            <person name="Elya C."/>
            <person name="Lovett B.R."/>
            <person name="Lee E."/>
            <person name="Macias A.M."/>
            <person name="Hajek A.E."/>
            <person name="De Bivort B.L."/>
            <person name="Kasson M.T."/>
            <person name="De Fine Licht H.H."/>
            <person name="Stajich J.E."/>
        </authorList>
    </citation>
    <scope>NUCLEOTIDE SEQUENCE</scope>
    <source>
        <strain evidence="1">Berkeley</strain>
    </source>
</reference>
<proteinExistence type="predicted"/>
<keyword evidence="2" id="KW-1185">Reference proteome</keyword>
<sequence length="392" mass="44349">MPSPSFYQVLGIPNTASDGEIQAAYEGRNGLQCDDASVSGESSNVLFAYFTLSNSMKRRVYDRYGRSGLCILETKYATWANPEMADVVILYLLRSALAKLLIIVGLLLLGLKTDGFLSISYTRAMLPIALVCIGRIGLDVYVLRCCFAHALFSPGYADLHLKGVPGHPRYPTRLGFVFGHVVDIIHGLLLLCFLVVFGLKLDGIINETFTVVCIPLYPFIIGRNFFHVLQLMLVVIKFDGLALQDANWQELLCLVYLVNVWRLLTVLWQGYKSGKKDHEVMQYFQDYHRAAVRMKLVLWAIIPFRSWLLYNLTLCLFTTWLVLKNPFPFLLALSPVILMLVQDVIFPGIVLPIYLLYLRGNTPSPSTEKVVFSPPTHPDSEFLQYSLYKLTQ</sequence>